<dbReference type="Proteomes" id="UP001283361">
    <property type="component" value="Unassembled WGS sequence"/>
</dbReference>
<reference evidence="3" key="1">
    <citation type="journal article" date="2023" name="G3 (Bethesda)">
        <title>A reference genome for the long-term kleptoplast-retaining sea slug Elysia crispata morphotype clarki.</title>
        <authorList>
            <person name="Eastman K.E."/>
            <person name="Pendleton A.L."/>
            <person name="Shaikh M.A."/>
            <person name="Suttiyut T."/>
            <person name="Ogas R."/>
            <person name="Tomko P."/>
            <person name="Gavelis G."/>
            <person name="Widhalm J.R."/>
            <person name="Wisecaver J.H."/>
        </authorList>
    </citation>
    <scope>NUCLEOTIDE SEQUENCE</scope>
    <source>
        <strain evidence="3">ECLA1</strain>
    </source>
</reference>
<feature type="compositionally biased region" description="Polar residues" evidence="1">
    <location>
        <begin position="306"/>
        <end position="320"/>
    </location>
</feature>
<name>A0AAE0YIV8_9GAST</name>
<feature type="compositionally biased region" description="Low complexity" evidence="1">
    <location>
        <begin position="537"/>
        <end position="547"/>
    </location>
</feature>
<comment type="caution">
    <text evidence="3">The sequence shown here is derived from an EMBL/GenBank/DDBJ whole genome shotgun (WGS) entry which is preliminary data.</text>
</comment>
<sequence>MGSDDNDSCPDVSPPGSTYVKAALPSTSELICSDSQGCACMDFALAFCSSCEELNCATSAIPVEDEISTSASVAGSVCPDCLLCKECAGIMCVPPSNLCNDKSCFVPSSSPSALRTNCAWSTCSCKERFGKDKGCGCCYTRQSVYMTPVIRCRAASIKSYQDVENILISNLNLSCFCKYPEGHSAKKQSVTCSCPSQSQNLSKIPGAFCQDGSSKLSTDFKGNSVIPRSLVRNKSWKWNSCGIIDPLWRIKINWKSLLMLAFLLPCVFSREVPGRESTTESRDYGNGYSLGSADLSNSTVDVTIVPSSQGSRETSSQNDAPQGRGCKSDACSKPAALGDDEKSSNSKRSVHMERIKMMLIPIVTVAAAAVVLVSTYYICRYKKCLCCQRQLDKCNSICDQCMRGDFGGSSATGVVIDENGEMDALDGGSITPTPGSVDVTQIRTIAPSRPINIGRGAGKSHSAMYIFRQPSHSGSVSSSRGRLSKSLQHVESTSSSQRKVARGSRGSLQSSSMTTALSVPPASRSDSIHRLLGGPPRTSATASRSTSFSDNASKNQAGHQGGSGNKGQASVSTSRQSSVRSLATSAQGDGQDVPKGFIPPMRPY</sequence>
<keyword evidence="2" id="KW-0812">Transmembrane</keyword>
<feature type="compositionally biased region" description="Low complexity" evidence="1">
    <location>
        <begin position="471"/>
        <end position="487"/>
    </location>
</feature>
<feature type="transmembrane region" description="Helical" evidence="2">
    <location>
        <begin position="357"/>
        <end position="378"/>
    </location>
</feature>
<feature type="compositionally biased region" description="Low complexity" evidence="1">
    <location>
        <begin position="570"/>
        <end position="581"/>
    </location>
</feature>
<feature type="region of interest" description="Disordered" evidence="1">
    <location>
        <begin position="471"/>
        <end position="604"/>
    </location>
</feature>
<organism evidence="3 4">
    <name type="scientific">Elysia crispata</name>
    <name type="common">lettuce slug</name>
    <dbReference type="NCBI Taxonomy" id="231223"/>
    <lineage>
        <taxon>Eukaryota</taxon>
        <taxon>Metazoa</taxon>
        <taxon>Spiralia</taxon>
        <taxon>Lophotrochozoa</taxon>
        <taxon>Mollusca</taxon>
        <taxon>Gastropoda</taxon>
        <taxon>Heterobranchia</taxon>
        <taxon>Euthyneura</taxon>
        <taxon>Panpulmonata</taxon>
        <taxon>Sacoglossa</taxon>
        <taxon>Placobranchoidea</taxon>
        <taxon>Plakobranchidae</taxon>
        <taxon>Elysia</taxon>
    </lineage>
</organism>
<keyword evidence="2" id="KW-0472">Membrane</keyword>
<keyword evidence="2" id="KW-1133">Transmembrane helix</keyword>
<feature type="compositionally biased region" description="Polar residues" evidence="1">
    <location>
        <begin position="548"/>
        <end position="558"/>
    </location>
</feature>
<feature type="region of interest" description="Disordered" evidence="1">
    <location>
        <begin position="306"/>
        <end position="348"/>
    </location>
</feature>
<evidence type="ECO:0000256" key="1">
    <source>
        <dbReference type="SAM" id="MobiDB-lite"/>
    </source>
</evidence>
<evidence type="ECO:0000313" key="4">
    <source>
        <dbReference type="Proteomes" id="UP001283361"/>
    </source>
</evidence>
<accession>A0AAE0YIV8</accession>
<evidence type="ECO:0000256" key="2">
    <source>
        <dbReference type="SAM" id="Phobius"/>
    </source>
</evidence>
<feature type="compositionally biased region" description="Polar residues" evidence="1">
    <location>
        <begin position="489"/>
        <end position="498"/>
    </location>
</feature>
<dbReference type="EMBL" id="JAWDGP010006101">
    <property type="protein sequence ID" value="KAK3747223.1"/>
    <property type="molecule type" value="Genomic_DNA"/>
</dbReference>
<feature type="compositionally biased region" description="Polar residues" evidence="1">
    <location>
        <begin position="506"/>
        <end position="517"/>
    </location>
</feature>
<evidence type="ECO:0000313" key="3">
    <source>
        <dbReference type="EMBL" id="KAK3747223.1"/>
    </source>
</evidence>
<protein>
    <submittedName>
        <fullName evidence="3">Uncharacterized protein</fullName>
    </submittedName>
</protein>
<proteinExistence type="predicted"/>
<dbReference type="AlphaFoldDB" id="A0AAE0YIV8"/>
<gene>
    <name evidence="3" type="ORF">RRG08_005859</name>
</gene>
<feature type="compositionally biased region" description="Basic and acidic residues" evidence="1">
    <location>
        <begin position="339"/>
        <end position="348"/>
    </location>
</feature>
<keyword evidence="4" id="KW-1185">Reference proteome</keyword>